<evidence type="ECO:0000256" key="7">
    <source>
        <dbReference type="ARBA" id="ARBA00031445"/>
    </source>
</evidence>
<dbReference type="Proteomes" id="UP000189431">
    <property type="component" value="Unassembled WGS sequence"/>
</dbReference>
<organism evidence="12 13">
    <name type="scientific">Salinivibrio costicola subsp. alcaliphilus</name>
    <dbReference type="NCBI Taxonomy" id="272773"/>
    <lineage>
        <taxon>Bacteria</taxon>
        <taxon>Pseudomonadati</taxon>
        <taxon>Pseudomonadota</taxon>
        <taxon>Gammaproteobacteria</taxon>
        <taxon>Vibrionales</taxon>
        <taxon>Vibrionaceae</taxon>
        <taxon>Salinivibrio</taxon>
    </lineage>
</organism>
<keyword evidence="5" id="KW-0472">Membrane</keyword>
<keyword evidence="5" id="KW-0997">Cell inner membrane</keyword>
<protein>
    <recommendedName>
        <fullName evidence="4 9">3-deoxy-D-manno-octulosonic acid transferase</fullName>
        <shortName evidence="9">Kdo transferase</shortName>
        <ecNumber evidence="3 9">2.4.99.12</ecNumber>
    </recommendedName>
    <alternativeName>
        <fullName evidence="7 9">Lipid IV(A) 3-deoxy-D-manno-octulosonic acid transferase</fullName>
    </alternativeName>
</protein>
<dbReference type="Gene3D" id="3.40.50.11720">
    <property type="entry name" value="3-Deoxy-D-manno-octulosonic-acid transferase, N-terminal domain"/>
    <property type="match status" value="1"/>
</dbReference>
<dbReference type="InterPro" id="IPR039901">
    <property type="entry name" value="Kdotransferase"/>
</dbReference>
<dbReference type="Gene3D" id="3.40.50.2000">
    <property type="entry name" value="Glycogen Phosphorylase B"/>
    <property type="match status" value="1"/>
</dbReference>
<evidence type="ECO:0000256" key="1">
    <source>
        <dbReference type="ARBA" id="ARBA00004196"/>
    </source>
</evidence>
<dbReference type="EC" id="2.4.99.12" evidence="3 9"/>
<comment type="function">
    <text evidence="9">Involved in lipopolysaccharide (LPS) biosynthesis. Catalyzes the transfer of 3-deoxy-D-manno-octulosonate (Kdo) residue(s) from CMP-Kdo to lipid IV(A), the tetraacyldisaccharide-1,4'-bisphosphate precursor of lipid A.</text>
</comment>
<evidence type="ECO:0000256" key="5">
    <source>
        <dbReference type="ARBA" id="ARBA00022519"/>
    </source>
</evidence>
<name>A0ABX3KV89_SALCS</name>
<reference evidence="13" key="1">
    <citation type="submission" date="2017-01" db="EMBL/GenBank/DDBJ databases">
        <title>Draft genome of the species Salinivibrio costicola subsp. alcaliphilus.</title>
        <authorList>
            <person name="Lopez-Hermoso C."/>
            <person name="De La Haba R."/>
            <person name="Sanchez-Porro C."/>
            <person name="Ventosa A."/>
        </authorList>
    </citation>
    <scope>NUCLEOTIDE SEQUENCE [LARGE SCALE GENOMIC DNA]</scope>
    <source>
        <strain evidence="13">CBH448</strain>
    </source>
</reference>
<feature type="domain" description="3-deoxy-D-manno-octulosonic-acid transferase N-terminal" evidence="11">
    <location>
        <begin position="32"/>
        <end position="207"/>
    </location>
</feature>
<dbReference type="PANTHER" id="PTHR42755">
    <property type="entry name" value="3-DEOXY-MANNO-OCTULOSONATE CYTIDYLYLTRANSFERASE"/>
    <property type="match status" value="1"/>
</dbReference>
<dbReference type="InterPro" id="IPR001296">
    <property type="entry name" value="Glyco_trans_1"/>
</dbReference>
<evidence type="ECO:0000256" key="8">
    <source>
        <dbReference type="ARBA" id="ARBA00049183"/>
    </source>
</evidence>
<evidence type="ECO:0000313" key="13">
    <source>
        <dbReference type="Proteomes" id="UP000189431"/>
    </source>
</evidence>
<proteinExistence type="inferred from homology"/>
<comment type="subcellular location">
    <subcellularLocation>
        <location evidence="1">Cell envelope</location>
    </subcellularLocation>
    <subcellularLocation>
        <location evidence="9">Cell membrane</location>
    </subcellularLocation>
</comment>
<dbReference type="RefSeq" id="WP_077668904.1">
    <property type="nucleotide sequence ID" value="NZ_MUFR01000002.1"/>
</dbReference>
<keyword evidence="13" id="KW-1185">Reference proteome</keyword>
<evidence type="ECO:0000256" key="4">
    <source>
        <dbReference type="ARBA" id="ARBA00019077"/>
    </source>
</evidence>
<dbReference type="InterPro" id="IPR007507">
    <property type="entry name" value="Glycos_transf_N"/>
</dbReference>
<sequence>MRWLYTLLLTLAAPFLLVGLYRKRPGKPAVGERWQEHFGRTPNIEGAPIWLHAVSVGEVLAAKPVISALQQAYPDVPILITTTTATGAEQAMRIKGVNHRYMPVDFPFAIRGFLRAVSPRLCVIMETELWPNTLHHVSRAGVPITIINARLSEKACHHYQKIAPLFRAMSQHIDLILCQHTTDKARFAALGVPAEKLSAVGSVKFDIKAVNPDLGAALRDARGERPCWIAASTHAGEDAIMLAAHSILLRDYPDALLIMVPRHPERFDDVSQQVAAQGLSIQRHTQGETLTTSTQVYLGDTMGEMMMYLASADVVVMAGSFLGAKVGGHNLLEPAALSKPLLTGPSYYNFQVIGDALIDAGALQVCNDSQDLAAKIGAFFNAPPLAAQAGKAGLAVVEENRGAVERTLQALTPWLRHSH</sequence>
<keyword evidence="9" id="KW-1003">Cell membrane</keyword>
<dbReference type="Pfam" id="PF00534">
    <property type="entry name" value="Glycos_transf_1"/>
    <property type="match status" value="1"/>
</dbReference>
<dbReference type="EMBL" id="MUFR01000002">
    <property type="protein sequence ID" value="OOF35303.1"/>
    <property type="molecule type" value="Genomic_DNA"/>
</dbReference>
<gene>
    <name evidence="12" type="ORF">BZJ21_00900</name>
</gene>
<dbReference type="NCBIfam" id="NF004388">
    <property type="entry name" value="PRK05749.1-4"/>
    <property type="match status" value="1"/>
</dbReference>
<evidence type="ECO:0000259" key="10">
    <source>
        <dbReference type="Pfam" id="PF00534"/>
    </source>
</evidence>
<comment type="catalytic activity">
    <reaction evidence="8 9">
        <text>lipid IVA (E. coli) + CMP-3-deoxy-beta-D-manno-octulosonate = alpha-Kdo-(2-&gt;6)-lipid IVA (E. coli) + CMP + H(+)</text>
        <dbReference type="Rhea" id="RHEA:28066"/>
        <dbReference type="ChEBI" id="CHEBI:15378"/>
        <dbReference type="ChEBI" id="CHEBI:58603"/>
        <dbReference type="ChEBI" id="CHEBI:60364"/>
        <dbReference type="ChEBI" id="CHEBI:60377"/>
        <dbReference type="ChEBI" id="CHEBI:85987"/>
        <dbReference type="EC" id="2.4.99.12"/>
    </reaction>
</comment>
<keyword evidence="9" id="KW-0448">Lipopolysaccharide biosynthesis</keyword>
<dbReference type="GO" id="GO:0016740">
    <property type="term" value="F:transferase activity"/>
    <property type="evidence" value="ECO:0007669"/>
    <property type="project" value="UniProtKB-KW"/>
</dbReference>
<evidence type="ECO:0000259" key="11">
    <source>
        <dbReference type="Pfam" id="PF04413"/>
    </source>
</evidence>
<feature type="domain" description="Glycosyl transferase family 1" evidence="10">
    <location>
        <begin position="238"/>
        <end position="393"/>
    </location>
</feature>
<dbReference type="SUPFAM" id="SSF53756">
    <property type="entry name" value="UDP-Glycosyltransferase/glycogen phosphorylase"/>
    <property type="match status" value="1"/>
</dbReference>
<evidence type="ECO:0000256" key="3">
    <source>
        <dbReference type="ARBA" id="ARBA00012621"/>
    </source>
</evidence>
<evidence type="ECO:0000256" key="6">
    <source>
        <dbReference type="ARBA" id="ARBA00022679"/>
    </source>
</evidence>
<evidence type="ECO:0000313" key="12">
    <source>
        <dbReference type="EMBL" id="OOF35303.1"/>
    </source>
</evidence>
<keyword evidence="6 9" id="KW-0808">Transferase</keyword>
<comment type="similarity">
    <text evidence="9">Belongs to the glycosyltransferase group 1 family.</text>
</comment>
<dbReference type="PANTHER" id="PTHR42755:SF1">
    <property type="entry name" value="3-DEOXY-D-MANNO-OCTULOSONIC ACID TRANSFERASE, MITOCHONDRIAL-RELATED"/>
    <property type="match status" value="1"/>
</dbReference>
<dbReference type="InterPro" id="IPR038107">
    <property type="entry name" value="Glycos_transf_N_sf"/>
</dbReference>
<accession>A0ABX3KV89</accession>
<evidence type="ECO:0000256" key="9">
    <source>
        <dbReference type="RuleBase" id="RU365103"/>
    </source>
</evidence>
<comment type="pathway">
    <text evidence="2 9">Bacterial outer membrane biogenesis; LPS core biosynthesis.</text>
</comment>
<evidence type="ECO:0000256" key="2">
    <source>
        <dbReference type="ARBA" id="ARBA00004713"/>
    </source>
</evidence>
<dbReference type="Pfam" id="PF04413">
    <property type="entry name" value="Glycos_transf_N"/>
    <property type="match status" value="1"/>
</dbReference>
<comment type="caution">
    <text evidence="12">The sequence shown here is derived from an EMBL/GenBank/DDBJ whole genome shotgun (WGS) entry which is preliminary data.</text>
</comment>